<sequence length="375" mass="40530">MTAEVKGWCPGAHRPMASGDGLVVRVRPFRACLTDQQALALCALAEEFGNGMLDLTSRANVQIRGVAADRHQDLLRALWDIDLLDADPQTEGRRNILMPPDWVSGDQTYRLHDALAKAIPDFPDLPEKMGYAVDTGRSPCLSDASADLRFERDGDGHLMLRLDGAAKGWRIDERNAMSAVKDALLWFNATGGKSAGRMARHLRQVSLPDKWQSCTPRAVTKPLAPGRDNDATTFGVPFGNIPARDLIRLIQAARLTELRLLPHRLIRVATTVPDIAPFITAPDHPLLRIHACPGAPFCPQATVETRDLAMRLAGSVGGTLHVSGCAKGCARPGKADVTLTGRSGRFDLIRDGTPWDPPAAAGLLPHDLPDLIGTA</sequence>
<evidence type="ECO:0000256" key="5">
    <source>
        <dbReference type="ARBA" id="ARBA00023004"/>
    </source>
</evidence>
<keyword evidence="9" id="KW-1185">Reference proteome</keyword>
<dbReference type="GO" id="GO:0043818">
    <property type="term" value="F:precorrin-3B synthase activity"/>
    <property type="evidence" value="ECO:0007669"/>
    <property type="project" value="UniProtKB-EC"/>
</dbReference>
<gene>
    <name evidence="8" type="ORF">GGQ68_003603</name>
</gene>
<dbReference type="InterPro" id="IPR036136">
    <property type="entry name" value="Nit/Sulf_reduc_fer-like_dom_sf"/>
</dbReference>
<keyword evidence="2" id="KW-0349">Heme</keyword>
<dbReference type="EMBL" id="JACIEJ010000009">
    <property type="protein sequence ID" value="MBB3987257.1"/>
    <property type="molecule type" value="Genomic_DNA"/>
</dbReference>
<dbReference type="PROSITE" id="PS00365">
    <property type="entry name" value="NIR_SIR"/>
    <property type="match status" value="1"/>
</dbReference>
<organism evidence="8 9">
    <name type="scientific">Sagittula marina</name>
    <dbReference type="NCBI Taxonomy" id="943940"/>
    <lineage>
        <taxon>Bacteria</taxon>
        <taxon>Pseudomonadati</taxon>
        <taxon>Pseudomonadota</taxon>
        <taxon>Alphaproteobacteria</taxon>
        <taxon>Rhodobacterales</taxon>
        <taxon>Roseobacteraceae</taxon>
        <taxon>Sagittula</taxon>
    </lineage>
</organism>
<dbReference type="InterPro" id="IPR045854">
    <property type="entry name" value="NO2/SO3_Rdtase_4Fe4S_sf"/>
</dbReference>
<evidence type="ECO:0000256" key="3">
    <source>
        <dbReference type="ARBA" id="ARBA00022723"/>
    </source>
</evidence>
<dbReference type="Proteomes" id="UP000541426">
    <property type="component" value="Unassembled WGS sequence"/>
</dbReference>
<reference evidence="8 9" key="1">
    <citation type="submission" date="2020-08" db="EMBL/GenBank/DDBJ databases">
        <title>Genomic Encyclopedia of Type Strains, Phase IV (KMG-IV): sequencing the most valuable type-strain genomes for metagenomic binning, comparative biology and taxonomic classification.</title>
        <authorList>
            <person name="Goeker M."/>
        </authorList>
    </citation>
    <scope>NUCLEOTIDE SEQUENCE [LARGE SCALE GENOMIC DNA]</scope>
    <source>
        <strain evidence="8 9">DSM 102235</strain>
    </source>
</reference>
<dbReference type="InterPro" id="IPR005117">
    <property type="entry name" value="NiRdtase/SiRdtase_haem-b_fer"/>
</dbReference>
<dbReference type="SUPFAM" id="SSF56014">
    <property type="entry name" value="Nitrite and sulphite reductase 4Fe-4S domain-like"/>
    <property type="match status" value="1"/>
</dbReference>
<evidence type="ECO:0000256" key="1">
    <source>
        <dbReference type="ARBA" id="ARBA00022485"/>
    </source>
</evidence>
<feature type="domain" description="Nitrite/Sulfite reductase ferredoxin-like" evidence="7">
    <location>
        <begin position="15"/>
        <end position="78"/>
    </location>
</feature>
<dbReference type="Pfam" id="PF03460">
    <property type="entry name" value="NIR_SIR_ferr"/>
    <property type="match status" value="1"/>
</dbReference>
<dbReference type="GO" id="GO:0051539">
    <property type="term" value="F:4 iron, 4 sulfur cluster binding"/>
    <property type="evidence" value="ECO:0007669"/>
    <property type="project" value="UniProtKB-KW"/>
</dbReference>
<dbReference type="PANTHER" id="PTHR32439:SF9">
    <property type="entry name" value="BLR3264 PROTEIN"/>
    <property type="match status" value="1"/>
</dbReference>
<evidence type="ECO:0000256" key="6">
    <source>
        <dbReference type="ARBA" id="ARBA00023014"/>
    </source>
</evidence>
<dbReference type="GO" id="GO:0046872">
    <property type="term" value="F:metal ion binding"/>
    <property type="evidence" value="ECO:0007669"/>
    <property type="project" value="UniProtKB-KW"/>
</dbReference>
<evidence type="ECO:0000256" key="4">
    <source>
        <dbReference type="ARBA" id="ARBA00023002"/>
    </source>
</evidence>
<keyword evidence="6" id="KW-0411">Iron-sulfur</keyword>
<dbReference type="Gene3D" id="3.90.480.20">
    <property type="match status" value="1"/>
</dbReference>
<dbReference type="AlphaFoldDB" id="A0A7W6GTY4"/>
<dbReference type="InterPro" id="IPR006066">
    <property type="entry name" value="NO2/SO3_Rdtase_FeS/sirohaem_BS"/>
</dbReference>
<evidence type="ECO:0000313" key="9">
    <source>
        <dbReference type="Proteomes" id="UP000541426"/>
    </source>
</evidence>
<protein>
    <submittedName>
        <fullName evidence="8">Precorrin-3B synthase</fullName>
        <ecNumber evidence="8">1.14.13.83</ecNumber>
    </submittedName>
</protein>
<proteinExistence type="predicted"/>
<keyword evidence="3" id="KW-0479">Metal-binding</keyword>
<evidence type="ECO:0000259" key="7">
    <source>
        <dbReference type="Pfam" id="PF03460"/>
    </source>
</evidence>
<evidence type="ECO:0000313" key="8">
    <source>
        <dbReference type="EMBL" id="MBB3987257.1"/>
    </source>
</evidence>
<name>A0A7W6GTY4_9RHOB</name>
<keyword evidence="5" id="KW-0408">Iron</keyword>
<dbReference type="PANTHER" id="PTHR32439">
    <property type="entry name" value="FERREDOXIN--NITRITE REDUCTASE, CHLOROPLASTIC"/>
    <property type="match status" value="1"/>
</dbReference>
<keyword evidence="1" id="KW-0004">4Fe-4S</keyword>
<accession>A0A7W6GTY4</accession>
<dbReference type="SUPFAM" id="SSF55124">
    <property type="entry name" value="Nitrite/Sulfite reductase N-terminal domain-like"/>
    <property type="match status" value="1"/>
</dbReference>
<dbReference type="InterPro" id="IPR051329">
    <property type="entry name" value="NIR_SIR_4Fe-4S"/>
</dbReference>
<dbReference type="EC" id="1.14.13.83" evidence="8"/>
<dbReference type="Gene3D" id="3.30.413.10">
    <property type="entry name" value="Sulfite Reductase Hemoprotein, domain 1"/>
    <property type="match status" value="1"/>
</dbReference>
<dbReference type="RefSeq" id="WP_183968260.1">
    <property type="nucleotide sequence ID" value="NZ_BAABBZ010000058.1"/>
</dbReference>
<comment type="caution">
    <text evidence="8">The sequence shown here is derived from an EMBL/GenBank/DDBJ whole genome shotgun (WGS) entry which is preliminary data.</text>
</comment>
<evidence type="ECO:0000256" key="2">
    <source>
        <dbReference type="ARBA" id="ARBA00022617"/>
    </source>
</evidence>
<dbReference type="GO" id="GO:0020037">
    <property type="term" value="F:heme binding"/>
    <property type="evidence" value="ECO:0007669"/>
    <property type="project" value="InterPro"/>
</dbReference>
<keyword evidence="4 8" id="KW-0560">Oxidoreductase</keyword>